<feature type="compositionally biased region" description="Polar residues" evidence="1">
    <location>
        <begin position="322"/>
        <end position="343"/>
    </location>
</feature>
<feature type="compositionally biased region" description="Basic and acidic residues" evidence="1">
    <location>
        <begin position="281"/>
        <end position="292"/>
    </location>
</feature>
<dbReference type="Proteomes" id="UP000887566">
    <property type="component" value="Unplaced"/>
</dbReference>
<feature type="region of interest" description="Disordered" evidence="1">
    <location>
        <begin position="169"/>
        <end position="191"/>
    </location>
</feature>
<organism evidence="3 4">
    <name type="scientific">Plectus sambesii</name>
    <dbReference type="NCBI Taxonomy" id="2011161"/>
    <lineage>
        <taxon>Eukaryota</taxon>
        <taxon>Metazoa</taxon>
        <taxon>Ecdysozoa</taxon>
        <taxon>Nematoda</taxon>
        <taxon>Chromadorea</taxon>
        <taxon>Plectida</taxon>
        <taxon>Plectina</taxon>
        <taxon>Plectoidea</taxon>
        <taxon>Plectidae</taxon>
        <taxon>Plectus</taxon>
    </lineage>
</organism>
<feature type="region of interest" description="Disordered" evidence="1">
    <location>
        <begin position="322"/>
        <end position="349"/>
    </location>
</feature>
<dbReference type="Pfam" id="PF24446">
    <property type="entry name" value="DUF7565"/>
    <property type="match status" value="1"/>
</dbReference>
<feature type="domain" description="C2H2-type" evidence="2">
    <location>
        <begin position="51"/>
        <end position="75"/>
    </location>
</feature>
<feature type="domain" description="C2H2-type" evidence="2">
    <location>
        <begin position="252"/>
        <end position="280"/>
    </location>
</feature>
<feature type="domain" description="C2H2-type" evidence="2">
    <location>
        <begin position="22"/>
        <end position="45"/>
    </location>
</feature>
<evidence type="ECO:0000313" key="3">
    <source>
        <dbReference type="Proteomes" id="UP000887566"/>
    </source>
</evidence>
<accession>A0A914WJ53</accession>
<proteinExistence type="predicted"/>
<feature type="domain" description="C2H2-type" evidence="2">
    <location>
        <begin position="394"/>
        <end position="420"/>
    </location>
</feature>
<dbReference type="WBParaSite" id="PSAMB.scaffold4180size15397.g23660.t1">
    <property type="protein sequence ID" value="PSAMB.scaffold4180size15397.g23660.t1"/>
    <property type="gene ID" value="PSAMB.scaffold4180size15397.g23660"/>
</dbReference>
<sequence length="433" mass="47690">MDSSSGDRVGGAAGGAFDAQVVKCVVCGCVQASVRELEMHVALDHVNFVPYECVLCRYVRLPTEWSVLAHVKDMHPGSECRVTYKFDENFSRQRDVVCDIVRRSLNSASQSFTRFPLPTSSEQHSYNSSFHGNVHISALPSPSPTSTPIRFSQPSASLASTSAIQQSVQSPLNRTIASSSAPQTPSHSTANPLATSAITALLSSTQQPQPIVPQLQGSGSTALCGRCGVAVRLSLPAMNYHVWSRHMPSMRVQCPYCPYGRTTGGQSSVERVQQHCRSQHPKKDDSIIQPDNRPELQSQHRAELEICFGIQSQVLSASSEQMLSPPQNGAQQSIASTLTSSSGIRVDQPPKSQISEEISSCQVCGHRINHNSGRVNVNSQQYHVWSRHMNEPCFQCAYCSFTVRSPFDVSRLRSHAIRQHYELPFKRIDLRNQ</sequence>
<feature type="region of interest" description="Disordered" evidence="1">
    <location>
        <begin position="263"/>
        <end position="292"/>
    </location>
</feature>
<dbReference type="AlphaFoldDB" id="A0A914WJ53"/>
<dbReference type="SMART" id="SM00355">
    <property type="entry name" value="ZnF_C2H2"/>
    <property type="match status" value="4"/>
</dbReference>
<reference evidence="4" key="1">
    <citation type="submission" date="2022-11" db="UniProtKB">
        <authorList>
            <consortium name="WormBaseParasite"/>
        </authorList>
    </citation>
    <scope>IDENTIFICATION</scope>
</reference>
<evidence type="ECO:0000259" key="2">
    <source>
        <dbReference type="SMART" id="SM00355"/>
    </source>
</evidence>
<keyword evidence="3" id="KW-1185">Reference proteome</keyword>
<name>A0A914WJ53_9BILA</name>
<protein>
    <submittedName>
        <fullName evidence="4">C2H2-type domain-containing protein</fullName>
    </submittedName>
</protein>
<dbReference type="InterPro" id="IPR013087">
    <property type="entry name" value="Znf_C2H2_type"/>
</dbReference>
<evidence type="ECO:0000256" key="1">
    <source>
        <dbReference type="SAM" id="MobiDB-lite"/>
    </source>
</evidence>
<evidence type="ECO:0000313" key="4">
    <source>
        <dbReference type="WBParaSite" id="PSAMB.scaffold4180size15397.g23660.t1"/>
    </source>
</evidence>
<dbReference type="InterPro" id="IPR055987">
    <property type="entry name" value="DUF7565"/>
</dbReference>